<dbReference type="Proteomes" id="UP000827872">
    <property type="component" value="Linkage Group LG15"/>
</dbReference>
<proteinExistence type="predicted"/>
<keyword evidence="2" id="KW-1185">Reference proteome</keyword>
<comment type="caution">
    <text evidence="1">The sequence shown here is derived from an EMBL/GenBank/DDBJ whole genome shotgun (WGS) entry which is preliminary data.</text>
</comment>
<dbReference type="EMBL" id="CM037628">
    <property type="protein sequence ID" value="KAH7996713.1"/>
    <property type="molecule type" value="Genomic_DNA"/>
</dbReference>
<gene>
    <name evidence="1" type="ORF">K3G42_010336</name>
</gene>
<protein>
    <submittedName>
        <fullName evidence="1">Uncharacterized protein</fullName>
    </submittedName>
</protein>
<sequence>MFGSEKRLELAKTWKNDSGSTREDVSSAAEVEKLQAVDYECLEEAHWSKMPRFCLAGVALGRCTESEGQAEPGFQCAESQKKRCELNTLGAEELTASWLGDPYQNPPLFGAVKGRGSPFFLELLEGGSLSHLLKQCGYLPEDRALDYLAQVLEGLAYLHSRNILHGDVKADNVLLSKDRGCAVLCDFGHAVHLQPDGTGKYLVTGDYVLGTETHLAPEVVMGKPCDSKVDVWSSCCMMLHLLNGCHPWTRYFNHPLCLKIAKEPPPLRDIPPSCHPFTADVIKAGLQKEPLERASSTQLRAKAFAALEQVGGLKTPWRGEYREPRRLPGAESCSLPDPPHTVGLTPESPRSPRPFARSPSPPRDPRRPAEKTPSTPLNPHKEWSQPWDSAPACIRQGTWQDWRTAALEQELQQLELELVLNSLAHPFSLEEQERILSCLSPDSPLLPDVDDQGSVKAASLSLKDTMSSGVHSWSSQVNGQSCSWNSLLLRSRPVETPPSLDGVKIEIHLLSGESLHIRECHGAKVGQIATGISSQIPASTFSFFSKGGQPVHCDMEVPDLGIELQCILAPDCSSGWKWRVRRGQLETRP</sequence>
<accession>A0ACB8EVC7</accession>
<evidence type="ECO:0000313" key="2">
    <source>
        <dbReference type="Proteomes" id="UP000827872"/>
    </source>
</evidence>
<reference evidence="1" key="1">
    <citation type="submission" date="2021-08" db="EMBL/GenBank/DDBJ databases">
        <title>The first chromosome-level gecko genome reveals the dynamic sex chromosomes of Neotropical dwarf geckos (Sphaerodactylidae: Sphaerodactylus).</title>
        <authorList>
            <person name="Pinto B.J."/>
            <person name="Keating S.E."/>
            <person name="Gamble T."/>
        </authorList>
    </citation>
    <scope>NUCLEOTIDE SEQUENCE</scope>
    <source>
        <strain evidence="1">TG3544</strain>
    </source>
</reference>
<organism evidence="1 2">
    <name type="scientific">Sphaerodactylus townsendi</name>
    <dbReference type="NCBI Taxonomy" id="933632"/>
    <lineage>
        <taxon>Eukaryota</taxon>
        <taxon>Metazoa</taxon>
        <taxon>Chordata</taxon>
        <taxon>Craniata</taxon>
        <taxon>Vertebrata</taxon>
        <taxon>Euteleostomi</taxon>
        <taxon>Lepidosauria</taxon>
        <taxon>Squamata</taxon>
        <taxon>Bifurcata</taxon>
        <taxon>Gekkota</taxon>
        <taxon>Sphaerodactylidae</taxon>
        <taxon>Sphaerodactylus</taxon>
    </lineage>
</organism>
<name>A0ACB8EVC7_9SAUR</name>
<evidence type="ECO:0000313" key="1">
    <source>
        <dbReference type="EMBL" id="KAH7996713.1"/>
    </source>
</evidence>